<organism evidence="1 2">
    <name type="scientific">Proteus genomosp. 6</name>
    <dbReference type="NCBI Taxonomy" id="1311820"/>
    <lineage>
        <taxon>Bacteria</taxon>
        <taxon>Pseudomonadati</taxon>
        <taxon>Pseudomonadota</taxon>
        <taxon>Gammaproteobacteria</taxon>
        <taxon>Enterobacterales</taxon>
        <taxon>Morganellaceae</taxon>
        <taxon>Proteus</taxon>
    </lineage>
</organism>
<name>A0ABV1LCM3_9GAMM</name>
<dbReference type="RefSeq" id="WP_196564157.1">
    <property type="nucleotide sequence ID" value="NZ_JBEEWF010000010.1"/>
</dbReference>
<sequence length="234" mass="26986">MLRSLSENLLTYTREGVLIRAKYVRQLDNIYKTELAAKLATKKMLRDFNKKLDAHNKEIENQAYSKGLQALLGDILKFSIQYQEQLAQYEFQQREQIIATLAQFFDSPEIQVELTRRLISAIPSEKKITLDIPATLRPYLEKELEKELNNINIELISHDSKAIAIHAGDQVAFFDPALLLNDLKSQFHQPFSESYQATFTQEIKDTLLKFINTFDASDDMHPQIETSSEGNNED</sequence>
<comment type="caution">
    <text evidence="1">The sequence shown here is derived from an EMBL/GenBank/DDBJ whole genome shotgun (WGS) entry which is preliminary data.</text>
</comment>
<keyword evidence="2" id="KW-1185">Reference proteome</keyword>
<reference evidence="1 2" key="1">
    <citation type="submission" date="2024-04" db="EMBL/GenBank/DDBJ databases">
        <title>Role of Flies in the Dissemination of Carbapenem-Resistant Enterobacteriaceae (CRE): An Epidemiological and Genomic Study in China.</title>
        <authorList>
            <person name="Kaichao C."/>
            <person name="Zhang R."/>
            <person name="Chen S."/>
        </authorList>
    </citation>
    <scope>NUCLEOTIDE SEQUENCE [LARGE SCALE GENOMIC DNA]</scope>
    <source>
        <strain evidence="2">fly-1011</strain>
    </source>
</reference>
<dbReference type="Proteomes" id="UP001436462">
    <property type="component" value="Unassembled WGS sequence"/>
</dbReference>
<proteinExistence type="predicted"/>
<protein>
    <submittedName>
        <fullName evidence="1">MoaD/ThiS family protein</fullName>
    </submittedName>
</protein>
<dbReference type="EMBL" id="JBEEWF010000010">
    <property type="protein sequence ID" value="MEQ5349493.1"/>
    <property type="molecule type" value="Genomic_DNA"/>
</dbReference>
<accession>A0ABV1LCM3</accession>
<evidence type="ECO:0000313" key="1">
    <source>
        <dbReference type="EMBL" id="MEQ5349493.1"/>
    </source>
</evidence>
<evidence type="ECO:0000313" key="2">
    <source>
        <dbReference type="Proteomes" id="UP001436462"/>
    </source>
</evidence>
<gene>
    <name evidence="1" type="ORF">ABN253_15045</name>
</gene>